<keyword evidence="9" id="KW-1185">Reference proteome</keyword>
<dbReference type="EC" id="2.5.1.145" evidence="7"/>
<keyword evidence="4 7" id="KW-0812">Transmembrane</keyword>
<keyword evidence="8" id="KW-0449">Lipoprotein</keyword>
<keyword evidence="3 7" id="KW-0808">Transferase</keyword>
<feature type="transmembrane region" description="Helical" evidence="7">
    <location>
        <begin position="199"/>
        <end position="216"/>
    </location>
</feature>
<accession>A0A3E2XR07</accession>
<dbReference type="GO" id="GO:0005886">
    <property type="term" value="C:plasma membrane"/>
    <property type="evidence" value="ECO:0007669"/>
    <property type="project" value="UniProtKB-SubCell"/>
</dbReference>
<comment type="pathway">
    <text evidence="7">Protein modification; lipoprotein biosynthesis (diacylglyceryl transfer).</text>
</comment>
<evidence type="ECO:0000256" key="1">
    <source>
        <dbReference type="ARBA" id="ARBA00007150"/>
    </source>
</evidence>
<evidence type="ECO:0000313" key="9">
    <source>
        <dbReference type="Proteomes" id="UP000261231"/>
    </source>
</evidence>
<dbReference type="OrthoDB" id="871140at2"/>
<feature type="transmembrane region" description="Helical" evidence="7">
    <location>
        <begin position="29"/>
        <end position="48"/>
    </location>
</feature>
<proteinExistence type="inferred from homology"/>
<feature type="transmembrane region" description="Helical" evidence="7">
    <location>
        <begin position="103"/>
        <end position="120"/>
    </location>
</feature>
<dbReference type="PANTHER" id="PTHR30589:SF0">
    <property type="entry name" value="PHOSPHATIDYLGLYCEROL--PROLIPOPROTEIN DIACYLGLYCERYL TRANSFERASE"/>
    <property type="match status" value="1"/>
</dbReference>
<reference evidence="8 9" key="1">
    <citation type="submission" date="2018-08" db="EMBL/GenBank/DDBJ databases">
        <title>A genome reference for cultivated species of the human gut microbiota.</title>
        <authorList>
            <person name="Zou Y."/>
            <person name="Xue W."/>
            <person name="Luo G."/>
        </authorList>
    </citation>
    <scope>NUCLEOTIDE SEQUENCE [LARGE SCALE GENOMIC DNA]</scope>
    <source>
        <strain evidence="8 9">AM28-39</strain>
    </source>
</reference>
<dbReference type="InterPro" id="IPR001640">
    <property type="entry name" value="Lgt"/>
</dbReference>
<evidence type="ECO:0000256" key="7">
    <source>
        <dbReference type="HAMAP-Rule" id="MF_01147"/>
    </source>
</evidence>
<evidence type="ECO:0000256" key="6">
    <source>
        <dbReference type="ARBA" id="ARBA00023136"/>
    </source>
</evidence>
<dbReference type="GO" id="GO:0008961">
    <property type="term" value="F:phosphatidylglycerol-prolipoprotein diacylglyceryl transferase activity"/>
    <property type="evidence" value="ECO:0007669"/>
    <property type="project" value="UniProtKB-UniRule"/>
</dbReference>
<keyword evidence="5 7" id="KW-1133">Transmembrane helix</keyword>
<protein>
    <recommendedName>
        <fullName evidence="7">Phosphatidylglycerol--prolipoprotein diacylglyceryl transferase</fullName>
        <ecNumber evidence="7">2.5.1.145</ecNumber>
    </recommendedName>
</protein>
<dbReference type="AlphaFoldDB" id="A0A3E2XR07"/>
<evidence type="ECO:0000256" key="2">
    <source>
        <dbReference type="ARBA" id="ARBA00022475"/>
    </source>
</evidence>
<evidence type="ECO:0000256" key="4">
    <source>
        <dbReference type="ARBA" id="ARBA00022692"/>
    </source>
</evidence>
<feature type="binding site" evidence="7">
    <location>
        <position position="146"/>
    </location>
    <ligand>
        <name>a 1,2-diacyl-sn-glycero-3-phospho-(1'-sn-glycerol)</name>
        <dbReference type="ChEBI" id="CHEBI:64716"/>
    </ligand>
</feature>
<dbReference type="Proteomes" id="UP000261231">
    <property type="component" value="Unassembled WGS sequence"/>
</dbReference>
<dbReference type="RefSeq" id="WP_117539049.1">
    <property type="nucleotide sequence ID" value="NZ_QVFD01000002.1"/>
</dbReference>
<dbReference type="NCBIfam" id="TIGR00544">
    <property type="entry name" value="lgt"/>
    <property type="match status" value="1"/>
</dbReference>
<comment type="similarity">
    <text evidence="1 7">Belongs to the Lgt family.</text>
</comment>
<organism evidence="8 9">
    <name type="scientific">Coprococcus catus</name>
    <dbReference type="NCBI Taxonomy" id="116085"/>
    <lineage>
        <taxon>Bacteria</taxon>
        <taxon>Bacillati</taxon>
        <taxon>Bacillota</taxon>
        <taxon>Clostridia</taxon>
        <taxon>Lachnospirales</taxon>
        <taxon>Lachnospiraceae</taxon>
        <taxon>Coprococcus</taxon>
    </lineage>
</organism>
<comment type="subcellular location">
    <subcellularLocation>
        <location evidence="7">Cell membrane</location>
        <topology evidence="7">Multi-pass membrane protein</topology>
    </subcellularLocation>
</comment>
<feature type="transmembrane region" description="Helical" evidence="7">
    <location>
        <begin position="127"/>
        <end position="145"/>
    </location>
</feature>
<comment type="function">
    <text evidence="7">Catalyzes the transfer of the diacylglyceryl group from phosphatidylglycerol to the sulfhydryl group of the N-terminal cysteine of a prolipoprotein, the first step in the formation of mature lipoproteins.</text>
</comment>
<feature type="transmembrane region" description="Helical" evidence="7">
    <location>
        <begin position="253"/>
        <end position="276"/>
    </location>
</feature>
<gene>
    <name evidence="7 8" type="primary">lgt</name>
    <name evidence="8" type="ORF">DW747_03955</name>
</gene>
<comment type="caution">
    <text evidence="8">The sequence shown here is derived from an EMBL/GenBank/DDBJ whole genome shotgun (WGS) entry which is preliminary data.</text>
</comment>
<name>A0A3E2XR07_9FIRM</name>
<keyword evidence="6 7" id="KW-0472">Membrane</keyword>
<dbReference type="EMBL" id="QVFD01000002">
    <property type="protein sequence ID" value="RGC50531.1"/>
    <property type="molecule type" value="Genomic_DNA"/>
</dbReference>
<dbReference type="Pfam" id="PF01790">
    <property type="entry name" value="LGT"/>
    <property type="match status" value="1"/>
</dbReference>
<evidence type="ECO:0000256" key="5">
    <source>
        <dbReference type="ARBA" id="ARBA00022989"/>
    </source>
</evidence>
<evidence type="ECO:0000256" key="3">
    <source>
        <dbReference type="ARBA" id="ARBA00022679"/>
    </source>
</evidence>
<dbReference type="UniPathway" id="UPA00664"/>
<dbReference type="GO" id="GO:0042158">
    <property type="term" value="P:lipoprotein biosynthetic process"/>
    <property type="evidence" value="ECO:0007669"/>
    <property type="project" value="UniProtKB-UniRule"/>
</dbReference>
<feature type="transmembrane region" description="Helical" evidence="7">
    <location>
        <begin position="223"/>
        <end position="241"/>
    </location>
</feature>
<sequence length="289" mass="32345">MTGASIRFPHLGIVIEHLGKSISIFGFDIAYYGIIIGVGMLCGIAMAVHEAKRTGQNPEMYYDFALCAIISAIVGCRIYYVAFEWSYYSQHPLEIFNLRQGGLAIYGGIIGGFICMIIFSKIRKASLLLMADTVVPGLLIGQIIGRWGNFFNREAFGGYSDGLLAMQIRMDEAAYTTQDLLDKAVTVDGVQYIQVQPTFLYESLWNLGVLVIILLYRKHKKFNGELFMMYLFGYGIGRFIIEQFRTDQLLLPYIGLPVSQVLSACLSVFALIVIIYKRSRLKKASKTAA</sequence>
<keyword evidence="2 7" id="KW-1003">Cell membrane</keyword>
<dbReference type="PROSITE" id="PS01311">
    <property type="entry name" value="LGT"/>
    <property type="match status" value="1"/>
</dbReference>
<comment type="catalytic activity">
    <reaction evidence="7">
        <text>L-cysteinyl-[prolipoprotein] + a 1,2-diacyl-sn-glycero-3-phospho-(1'-sn-glycerol) = an S-1,2-diacyl-sn-glyceryl-L-cysteinyl-[prolipoprotein] + sn-glycerol 1-phosphate + H(+)</text>
        <dbReference type="Rhea" id="RHEA:56712"/>
        <dbReference type="Rhea" id="RHEA-COMP:14679"/>
        <dbReference type="Rhea" id="RHEA-COMP:14680"/>
        <dbReference type="ChEBI" id="CHEBI:15378"/>
        <dbReference type="ChEBI" id="CHEBI:29950"/>
        <dbReference type="ChEBI" id="CHEBI:57685"/>
        <dbReference type="ChEBI" id="CHEBI:64716"/>
        <dbReference type="ChEBI" id="CHEBI:140658"/>
        <dbReference type="EC" id="2.5.1.145"/>
    </reaction>
</comment>
<dbReference type="PANTHER" id="PTHR30589">
    <property type="entry name" value="PROLIPOPROTEIN DIACYLGLYCERYL TRANSFERASE"/>
    <property type="match status" value="1"/>
</dbReference>
<evidence type="ECO:0000313" key="8">
    <source>
        <dbReference type="EMBL" id="RGC50531.1"/>
    </source>
</evidence>
<feature type="transmembrane region" description="Helical" evidence="7">
    <location>
        <begin position="60"/>
        <end position="83"/>
    </location>
</feature>
<dbReference type="HAMAP" id="MF_01147">
    <property type="entry name" value="Lgt"/>
    <property type="match status" value="1"/>
</dbReference>